<dbReference type="Pfam" id="PF03924">
    <property type="entry name" value="CHASE"/>
    <property type="match status" value="1"/>
</dbReference>
<evidence type="ECO:0000256" key="7">
    <source>
        <dbReference type="ARBA" id="ARBA00022777"/>
    </source>
</evidence>
<dbReference type="GO" id="GO:0007165">
    <property type="term" value="P:signal transduction"/>
    <property type="evidence" value="ECO:0007669"/>
    <property type="project" value="UniProtKB-ARBA"/>
</dbReference>
<keyword evidence="6" id="KW-0812">Transmembrane</keyword>
<dbReference type="InterPro" id="IPR050956">
    <property type="entry name" value="2C_system_His_kinase"/>
</dbReference>
<evidence type="ECO:0000256" key="1">
    <source>
        <dbReference type="ARBA" id="ARBA00000085"/>
    </source>
</evidence>
<sequence>MNWFGNGGIMDPKMSLLGGKDPIGWWERAAEKRKETLTSMCDERARMLQDQFNVSMNHVQAISILISTFHHGKNPSVIDQRTFARYAERTAFERPLTSGVAYAVRVLHSEREQFEKQHGWTIKRMDTIEQKPVHKDDYEPENLEPSPIQEEYAPVIFAQDTVSHVVSLDMLSGKID</sequence>
<keyword evidence="8" id="KW-1133">Transmembrane helix</keyword>
<keyword evidence="5" id="KW-0808">Transferase</keyword>
<evidence type="ECO:0000256" key="5">
    <source>
        <dbReference type="ARBA" id="ARBA00022679"/>
    </source>
</evidence>
<proteinExistence type="predicted"/>
<dbReference type="PANTHER" id="PTHR43719">
    <property type="entry name" value="TWO-COMPONENT HISTIDINE KINASE"/>
    <property type="match status" value="1"/>
</dbReference>
<dbReference type="PANTHER" id="PTHR43719:SF73">
    <property type="entry name" value="HISTIDINE KINASE 3"/>
    <property type="match status" value="1"/>
</dbReference>
<dbReference type="STRING" id="22663.A0A2I0L8G2"/>
<dbReference type="GO" id="GO:0012505">
    <property type="term" value="C:endomembrane system"/>
    <property type="evidence" value="ECO:0007669"/>
    <property type="project" value="UniProtKB-SubCell"/>
</dbReference>
<comment type="catalytic activity">
    <reaction evidence="1">
        <text>ATP + protein L-histidine = ADP + protein N-phospho-L-histidine.</text>
        <dbReference type="EC" id="2.7.13.3"/>
    </reaction>
</comment>
<keyword evidence="12" id="KW-1185">Reference proteome</keyword>
<feature type="domain" description="CHASE" evidence="10">
    <location>
        <begin position="74"/>
        <end position="176"/>
    </location>
</feature>
<evidence type="ECO:0000256" key="4">
    <source>
        <dbReference type="ARBA" id="ARBA00022553"/>
    </source>
</evidence>
<comment type="subcellular location">
    <subcellularLocation>
        <location evidence="2">Endomembrane system</location>
        <topology evidence="2">Multi-pass membrane protein</topology>
    </subcellularLocation>
</comment>
<accession>A0A2I0L8G2</accession>
<evidence type="ECO:0000256" key="3">
    <source>
        <dbReference type="ARBA" id="ARBA00012438"/>
    </source>
</evidence>
<evidence type="ECO:0000313" key="12">
    <source>
        <dbReference type="Proteomes" id="UP000233551"/>
    </source>
</evidence>
<dbReference type="GO" id="GO:0005634">
    <property type="term" value="C:nucleus"/>
    <property type="evidence" value="ECO:0007669"/>
    <property type="project" value="TreeGrafter"/>
</dbReference>
<dbReference type="PROSITE" id="PS50839">
    <property type="entry name" value="CHASE"/>
    <property type="match status" value="1"/>
</dbReference>
<evidence type="ECO:0000256" key="2">
    <source>
        <dbReference type="ARBA" id="ARBA00004127"/>
    </source>
</evidence>
<comment type="caution">
    <text evidence="11">The sequence shown here is derived from an EMBL/GenBank/DDBJ whole genome shotgun (WGS) entry which is preliminary data.</text>
</comment>
<gene>
    <name evidence="11" type="ORF">CRG98_002495</name>
</gene>
<name>A0A2I0L8G2_PUNGR</name>
<dbReference type="Proteomes" id="UP000233551">
    <property type="component" value="Unassembled WGS sequence"/>
</dbReference>
<evidence type="ECO:0000256" key="8">
    <source>
        <dbReference type="ARBA" id="ARBA00022989"/>
    </source>
</evidence>
<evidence type="ECO:0000256" key="6">
    <source>
        <dbReference type="ARBA" id="ARBA00022692"/>
    </source>
</evidence>
<dbReference type="InterPro" id="IPR006189">
    <property type="entry name" value="CHASE_dom"/>
</dbReference>
<dbReference type="Gene3D" id="3.30.450.350">
    <property type="entry name" value="CHASE domain"/>
    <property type="match status" value="1"/>
</dbReference>
<dbReference type="InterPro" id="IPR042240">
    <property type="entry name" value="CHASE_sf"/>
</dbReference>
<dbReference type="EMBL" id="PGOL01000105">
    <property type="protein sequence ID" value="PKI76992.1"/>
    <property type="molecule type" value="Genomic_DNA"/>
</dbReference>
<dbReference type="AlphaFoldDB" id="A0A2I0L8G2"/>
<evidence type="ECO:0000259" key="10">
    <source>
        <dbReference type="PROSITE" id="PS50839"/>
    </source>
</evidence>
<dbReference type="Gene3D" id="6.10.250.1190">
    <property type="match status" value="1"/>
</dbReference>
<evidence type="ECO:0000256" key="9">
    <source>
        <dbReference type="ARBA" id="ARBA00023136"/>
    </source>
</evidence>
<evidence type="ECO:0000313" key="11">
    <source>
        <dbReference type="EMBL" id="PKI76992.1"/>
    </source>
</evidence>
<protein>
    <recommendedName>
        <fullName evidence="3">histidine kinase</fullName>
        <ecNumber evidence="3">2.7.13.3</ecNumber>
    </recommendedName>
</protein>
<keyword evidence="4" id="KW-0597">Phosphoprotein</keyword>
<keyword evidence="9" id="KW-0472">Membrane</keyword>
<keyword evidence="7" id="KW-0418">Kinase</keyword>
<reference evidence="11 12" key="1">
    <citation type="submission" date="2017-11" db="EMBL/GenBank/DDBJ databases">
        <title>De-novo sequencing of pomegranate (Punica granatum L.) genome.</title>
        <authorList>
            <person name="Akparov Z."/>
            <person name="Amiraslanov A."/>
            <person name="Hajiyeva S."/>
            <person name="Abbasov M."/>
            <person name="Kaur K."/>
            <person name="Hamwieh A."/>
            <person name="Solovyev V."/>
            <person name="Salamov A."/>
            <person name="Braich B."/>
            <person name="Kosarev P."/>
            <person name="Mahmoud A."/>
            <person name="Hajiyev E."/>
            <person name="Babayeva S."/>
            <person name="Izzatullayeva V."/>
            <person name="Mammadov A."/>
            <person name="Mammadov A."/>
            <person name="Sharifova S."/>
            <person name="Ojaghi J."/>
            <person name="Eynullazada K."/>
            <person name="Bayramov B."/>
            <person name="Abdulazimova A."/>
            <person name="Shahmuradov I."/>
        </authorList>
    </citation>
    <scope>NUCLEOTIDE SEQUENCE [LARGE SCALE GENOMIC DNA]</scope>
    <source>
        <strain evidence="12">cv. AG2017</strain>
        <tissue evidence="11">Leaf</tissue>
    </source>
</reference>
<organism evidence="11 12">
    <name type="scientific">Punica granatum</name>
    <name type="common">Pomegranate</name>
    <dbReference type="NCBI Taxonomy" id="22663"/>
    <lineage>
        <taxon>Eukaryota</taxon>
        <taxon>Viridiplantae</taxon>
        <taxon>Streptophyta</taxon>
        <taxon>Embryophyta</taxon>
        <taxon>Tracheophyta</taxon>
        <taxon>Spermatophyta</taxon>
        <taxon>Magnoliopsida</taxon>
        <taxon>eudicotyledons</taxon>
        <taxon>Gunneridae</taxon>
        <taxon>Pentapetalae</taxon>
        <taxon>rosids</taxon>
        <taxon>malvids</taxon>
        <taxon>Myrtales</taxon>
        <taxon>Lythraceae</taxon>
        <taxon>Punica</taxon>
    </lineage>
</organism>
<dbReference type="EC" id="2.7.13.3" evidence="3"/>
<dbReference type="GO" id="GO:0004673">
    <property type="term" value="F:protein histidine kinase activity"/>
    <property type="evidence" value="ECO:0007669"/>
    <property type="project" value="UniProtKB-EC"/>
</dbReference>